<comment type="caution">
    <text evidence="8">The sequence shown here is derived from an EMBL/GenBank/DDBJ whole genome shotgun (WGS) entry which is preliminary data.</text>
</comment>
<dbReference type="RefSeq" id="XP_066707241.1">
    <property type="nucleotide sequence ID" value="XM_066838348.1"/>
</dbReference>
<proteinExistence type="inferred from homology"/>
<evidence type="ECO:0000256" key="4">
    <source>
        <dbReference type="ARBA" id="ARBA00022723"/>
    </source>
</evidence>
<reference evidence="8 9" key="1">
    <citation type="submission" date="2023-01" db="EMBL/GenBank/DDBJ databases">
        <title>Analysis of 21 Apiospora genomes using comparative genomics revels a genus with tremendous synthesis potential of carbohydrate active enzymes and secondary metabolites.</title>
        <authorList>
            <person name="Sorensen T."/>
        </authorList>
    </citation>
    <scope>NUCLEOTIDE SEQUENCE [LARGE SCALE GENOMIC DNA]</scope>
    <source>
        <strain evidence="8 9">CBS 24483</strain>
    </source>
</reference>
<dbReference type="Pfam" id="PF00067">
    <property type="entry name" value="p450"/>
    <property type="match status" value="1"/>
</dbReference>
<evidence type="ECO:0000313" key="9">
    <source>
        <dbReference type="Proteomes" id="UP001391051"/>
    </source>
</evidence>
<dbReference type="PRINTS" id="PR00463">
    <property type="entry name" value="EP450I"/>
</dbReference>
<dbReference type="InterPro" id="IPR050121">
    <property type="entry name" value="Cytochrome_P450_monoxygenase"/>
</dbReference>
<comment type="similarity">
    <text evidence="2">Belongs to the cytochrome P450 family.</text>
</comment>
<dbReference type="PANTHER" id="PTHR24305:SF77">
    <property type="entry name" value="CYTOCHROME P450 MONOOXYGENASE"/>
    <property type="match status" value="1"/>
</dbReference>
<name>A0ABR1QYZ7_9PEZI</name>
<organism evidence="8 9">
    <name type="scientific">Apiospora aurea</name>
    <dbReference type="NCBI Taxonomy" id="335848"/>
    <lineage>
        <taxon>Eukaryota</taxon>
        <taxon>Fungi</taxon>
        <taxon>Dikarya</taxon>
        <taxon>Ascomycota</taxon>
        <taxon>Pezizomycotina</taxon>
        <taxon>Sordariomycetes</taxon>
        <taxon>Xylariomycetidae</taxon>
        <taxon>Amphisphaeriales</taxon>
        <taxon>Apiosporaceae</taxon>
        <taxon>Apiospora</taxon>
    </lineage>
</organism>
<dbReference type="EMBL" id="JAQQWE010000001">
    <property type="protein sequence ID" value="KAK7967849.1"/>
    <property type="molecule type" value="Genomic_DNA"/>
</dbReference>
<evidence type="ECO:0000256" key="5">
    <source>
        <dbReference type="ARBA" id="ARBA00023002"/>
    </source>
</evidence>
<evidence type="ECO:0000256" key="2">
    <source>
        <dbReference type="ARBA" id="ARBA00010617"/>
    </source>
</evidence>
<keyword evidence="3" id="KW-0349">Heme</keyword>
<protein>
    <submittedName>
        <fullName evidence="8">Cytochrome P450 monooxygenase</fullName>
    </submittedName>
</protein>
<comment type="cofactor">
    <cofactor evidence="1">
        <name>heme</name>
        <dbReference type="ChEBI" id="CHEBI:30413"/>
    </cofactor>
</comment>
<keyword evidence="7 8" id="KW-0503">Monooxygenase</keyword>
<dbReference type="InterPro" id="IPR001128">
    <property type="entry name" value="Cyt_P450"/>
</dbReference>
<evidence type="ECO:0000313" key="8">
    <source>
        <dbReference type="EMBL" id="KAK7967849.1"/>
    </source>
</evidence>
<dbReference type="GeneID" id="92071410"/>
<sequence length="563" mass="62371">MPPSLALRPLEVTVTTDLIGCLAKEGGCRALPARDLIPPNKGVATVDTSTALSGQQPNMELEIPSNLPLPALGLIAVAVVYIISTILSYRRLSHIPGPWFSSISYLPMIARQRSGRMNEQYTAITARYGFGELARIGPNDVLTADPDRIRHMSGTRSPYVKSGWYNIMNLDPDRQNGIGTLDTAVHDRFKAQTAKAYAGKDNSLLNPDLDAQVANLVASLRAKCRAGQHADMGKLAQLFTLDSIAKVGFGEEFGNVREDRDVLGYGPVTSQNIPFLAMCGDVPWLRNVMLAPWPRRLMGPKETDESGIGKLLSLSFSVTKKIVATRFGPKAVERQDMLGSFIRHGLDQEDCNAEVVFQIIAGADTTATAIRATLLHIIGIPRVYSRLQAEIDAGIKEGRISDEITLQEAKALPYLQAVIQEGLRIWPPFVGLVMKQVPKSGDTFKGVFLPEGTRVAHSTWAVTRNQEIFGDDAEMFRPERWLVEEQPDPEKRARMTRAAELVFGYGRWQCSGKTVALLELNKIFVQILRNFDLESANPARPWVSESHNVWVQKDMWVKLTERK</sequence>
<gene>
    <name evidence="8" type="ORF">PG986_002126</name>
</gene>
<evidence type="ECO:0000256" key="6">
    <source>
        <dbReference type="ARBA" id="ARBA00023004"/>
    </source>
</evidence>
<dbReference type="Proteomes" id="UP001391051">
    <property type="component" value="Unassembled WGS sequence"/>
</dbReference>
<dbReference type="PANTHER" id="PTHR24305">
    <property type="entry name" value="CYTOCHROME P450"/>
    <property type="match status" value="1"/>
</dbReference>
<evidence type="ECO:0000256" key="3">
    <source>
        <dbReference type="ARBA" id="ARBA00022617"/>
    </source>
</evidence>
<keyword evidence="4" id="KW-0479">Metal-binding</keyword>
<accession>A0ABR1QYZ7</accession>
<keyword evidence="9" id="KW-1185">Reference proteome</keyword>
<dbReference type="SUPFAM" id="SSF48264">
    <property type="entry name" value="Cytochrome P450"/>
    <property type="match status" value="1"/>
</dbReference>
<dbReference type="Gene3D" id="1.10.630.10">
    <property type="entry name" value="Cytochrome P450"/>
    <property type="match status" value="1"/>
</dbReference>
<dbReference type="InterPro" id="IPR036396">
    <property type="entry name" value="Cyt_P450_sf"/>
</dbReference>
<dbReference type="InterPro" id="IPR002401">
    <property type="entry name" value="Cyt_P450_E_grp-I"/>
</dbReference>
<dbReference type="CDD" id="cd11060">
    <property type="entry name" value="CYP57A1-like"/>
    <property type="match status" value="1"/>
</dbReference>
<keyword evidence="6" id="KW-0408">Iron</keyword>
<evidence type="ECO:0000256" key="1">
    <source>
        <dbReference type="ARBA" id="ARBA00001971"/>
    </source>
</evidence>
<dbReference type="GO" id="GO:0004497">
    <property type="term" value="F:monooxygenase activity"/>
    <property type="evidence" value="ECO:0007669"/>
    <property type="project" value="UniProtKB-KW"/>
</dbReference>
<evidence type="ECO:0000256" key="7">
    <source>
        <dbReference type="ARBA" id="ARBA00023033"/>
    </source>
</evidence>
<keyword evidence="5" id="KW-0560">Oxidoreductase</keyword>
<dbReference type="PRINTS" id="PR00385">
    <property type="entry name" value="P450"/>
</dbReference>